<dbReference type="Proteomes" id="UP001289581">
    <property type="component" value="Unassembled WGS sequence"/>
</dbReference>
<accession>A0AAW9KTU0</accession>
<protein>
    <recommendedName>
        <fullName evidence="3">GAF domain-containing protein</fullName>
    </recommendedName>
</protein>
<organism evidence="1 2">
    <name type="scientific">Actinomyces oris</name>
    <dbReference type="NCBI Taxonomy" id="544580"/>
    <lineage>
        <taxon>Bacteria</taxon>
        <taxon>Bacillati</taxon>
        <taxon>Actinomycetota</taxon>
        <taxon>Actinomycetes</taxon>
        <taxon>Actinomycetales</taxon>
        <taxon>Actinomycetaceae</taxon>
        <taxon>Actinomyces</taxon>
    </lineage>
</organism>
<evidence type="ECO:0000313" key="1">
    <source>
        <dbReference type="EMBL" id="MEA1305519.1"/>
    </source>
</evidence>
<evidence type="ECO:0000313" key="2">
    <source>
        <dbReference type="Proteomes" id="UP001289581"/>
    </source>
</evidence>
<proteinExistence type="predicted"/>
<name>A0AAW9KTU0_9ACTO</name>
<comment type="caution">
    <text evidence="1">The sequence shown here is derived from an EMBL/GenBank/DDBJ whole genome shotgun (WGS) entry which is preliminary data.</text>
</comment>
<gene>
    <name evidence="1" type="ORF">QU665_10660</name>
</gene>
<dbReference type="EMBL" id="JAXBCZ010000002">
    <property type="protein sequence ID" value="MEA1305519.1"/>
    <property type="molecule type" value="Genomic_DNA"/>
</dbReference>
<dbReference type="RefSeq" id="WP_075402525.1">
    <property type="nucleotide sequence ID" value="NZ_JAXBCZ010000002.1"/>
</dbReference>
<evidence type="ECO:0008006" key="3">
    <source>
        <dbReference type="Google" id="ProtNLM"/>
    </source>
</evidence>
<keyword evidence="2" id="KW-1185">Reference proteome</keyword>
<dbReference type="AlphaFoldDB" id="A0AAW9KTU0"/>
<reference evidence="1 2" key="1">
    <citation type="submission" date="2023-06" db="EMBL/GenBank/DDBJ databases">
        <title>Actinomyces orist ORNL 0101 HMT-893 genome.</title>
        <authorList>
            <person name="Johnston C.D."/>
            <person name="Chen T."/>
            <person name="Dewhirst F.E."/>
        </authorList>
    </citation>
    <scope>NUCLEOTIDE SEQUENCE [LARGE SCALE GENOMIC DNA]</scope>
    <source>
        <strain evidence="1 2">ORNL 0101</strain>
    </source>
</reference>
<sequence length="169" mass="18686">MPARIPVFVSSPTLLSPSQTIVRDYMTELLVNEGLEPRTLGSSDFGIDFPLKEVYSVAKHCSGGVILGFKQMIADNLIVKPGTSLQEKVTDTSFPTPWNHLEAGVLFALHLPLVVFREEGICGGVFDPGASEVFVQDLPSNSPSDRQDQLIRTVIQNWVGKVRAHYREY</sequence>